<dbReference type="InterPro" id="IPR036056">
    <property type="entry name" value="Fibrinogen-like_C"/>
</dbReference>
<evidence type="ECO:0000313" key="2">
    <source>
        <dbReference type="EMBL" id="KAK6171017.1"/>
    </source>
</evidence>
<sequence length="156" mass="17262">MSDYKTGFGEVVFNSWIGLENIVRIQAAHSAEAVMEIYLLVDNFECKIEYRDVTIKDEMSGYAFTSTGAVAVSSFTFCGDALLSSISLLNQSFSTADIDSTGDYECAIKYGGGWWYKDHVDCTRGFLTGTMDGSGKDNFWFNANGINEVAVQLRFI</sequence>
<dbReference type="EMBL" id="JAZGQO010000014">
    <property type="protein sequence ID" value="KAK6171017.1"/>
    <property type="molecule type" value="Genomic_DNA"/>
</dbReference>
<dbReference type="PANTHER" id="PTHR19143">
    <property type="entry name" value="FIBRINOGEN/TENASCIN/ANGIOPOEITIN"/>
    <property type="match status" value="1"/>
</dbReference>
<feature type="domain" description="Fibrinogen C-terminal" evidence="1">
    <location>
        <begin position="1"/>
        <end position="156"/>
    </location>
</feature>
<dbReference type="SMART" id="SM00186">
    <property type="entry name" value="FBG"/>
    <property type="match status" value="1"/>
</dbReference>
<name>A0AAN8J6A8_PATCE</name>
<dbReference type="Proteomes" id="UP001347796">
    <property type="component" value="Unassembled WGS sequence"/>
</dbReference>
<proteinExistence type="predicted"/>
<dbReference type="Pfam" id="PF00147">
    <property type="entry name" value="Fibrinogen_C"/>
    <property type="match status" value="1"/>
</dbReference>
<reference evidence="2 3" key="1">
    <citation type="submission" date="2024-01" db="EMBL/GenBank/DDBJ databases">
        <title>The genome of the rayed Mediterranean limpet Patella caerulea (Linnaeus, 1758).</title>
        <authorList>
            <person name="Anh-Thu Weber A."/>
            <person name="Halstead-Nussloch G."/>
        </authorList>
    </citation>
    <scope>NUCLEOTIDE SEQUENCE [LARGE SCALE GENOMIC DNA]</scope>
    <source>
        <strain evidence="2">AATW-2023a</strain>
        <tissue evidence="2">Whole specimen</tissue>
    </source>
</reference>
<dbReference type="InterPro" id="IPR014716">
    <property type="entry name" value="Fibrinogen_a/b/g_C_1"/>
</dbReference>
<gene>
    <name evidence="2" type="ORF">SNE40_019281</name>
</gene>
<accession>A0AAN8J6A8</accession>
<evidence type="ECO:0000259" key="1">
    <source>
        <dbReference type="SMART" id="SM00186"/>
    </source>
</evidence>
<dbReference type="InterPro" id="IPR050373">
    <property type="entry name" value="Fibrinogen_C-term_domain"/>
</dbReference>
<dbReference type="InterPro" id="IPR002181">
    <property type="entry name" value="Fibrinogen_a/b/g_C_dom"/>
</dbReference>
<dbReference type="AlphaFoldDB" id="A0AAN8J6A8"/>
<protein>
    <recommendedName>
        <fullName evidence="1">Fibrinogen C-terminal domain-containing protein</fullName>
    </recommendedName>
</protein>
<evidence type="ECO:0000313" key="3">
    <source>
        <dbReference type="Proteomes" id="UP001347796"/>
    </source>
</evidence>
<dbReference type="GO" id="GO:0005615">
    <property type="term" value="C:extracellular space"/>
    <property type="evidence" value="ECO:0007669"/>
    <property type="project" value="TreeGrafter"/>
</dbReference>
<organism evidence="2 3">
    <name type="scientific">Patella caerulea</name>
    <name type="common">Rayed Mediterranean limpet</name>
    <dbReference type="NCBI Taxonomy" id="87958"/>
    <lineage>
        <taxon>Eukaryota</taxon>
        <taxon>Metazoa</taxon>
        <taxon>Spiralia</taxon>
        <taxon>Lophotrochozoa</taxon>
        <taxon>Mollusca</taxon>
        <taxon>Gastropoda</taxon>
        <taxon>Patellogastropoda</taxon>
        <taxon>Patelloidea</taxon>
        <taxon>Patellidae</taxon>
        <taxon>Patella</taxon>
    </lineage>
</organism>
<dbReference type="Gene3D" id="3.90.215.10">
    <property type="entry name" value="Gamma Fibrinogen, chain A, domain 1"/>
    <property type="match status" value="1"/>
</dbReference>
<dbReference type="SUPFAM" id="SSF56496">
    <property type="entry name" value="Fibrinogen C-terminal domain-like"/>
    <property type="match status" value="1"/>
</dbReference>
<keyword evidence="3" id="KW-1185">Reference proteome</keyword>
<comment type="caution">
    <text evidence="2">The sequence shown here is derived from an EMBL/GenBank/DDBJ whole genome shotgun (WGS) entry which is preliminary data.</text>
</comment>